<dbReference type="Proteomes" id="UP001157439">
    <property type="component" value="Unassembled WGS sequence"/>
</dbReference>
<dbReference type="GO" id="GO:0042597">
    <property type="term" value="C:periplasmic space"/>
    <property type="evidence" value="ECO:0007669"/>
    <property type="project" value="UniProtKB-SubCell"/>
</dbReference>
<evidence type="ECO:0000256" key="6">
    <source>
        <dbReference type="ARBA" id="ARBA00022982"/>
    </source>
</evidence>
<dbReference type="RefSeq" id="WP_095498911.1">
    <property type="nucleotide sequence ID" value="NZ_BSPO01000002.1"/>
</dbReference>
<dbReference type="EMBL" id="BSPO01000002">
    <property type="protein sequence ID" value="GLS82667.1"/>
    <property type="molecule type" value="Genomic_DNA"/>
</dbReference>
<feature type="domain" description="Tetrahaem cytochrome" evidence="9">
    <location>
        <begin position="33"/>
        <end position="93"/>
    </location>
</feature>
<evidence type="ECO:0000256" key="8">
    <source>
        <dbReference type="SAM" id="SignalP"/>
    </source>
</evidence>
<evidence type="ECO:0000313" key="10">
    <source>
        <dbReference type="EMBL" id="GLS82667.1"/>
    </source>
</evidence>
<reference evidence="10 11" key="1">
    <citation type="journal article" date="2014" name="Int. J. Syst. Evol. Microbiol.">
        <title>Complete genome sequence of Corynebacterium casei LMG S-19264T (=DSM 44701T), isolated from a smear-ripened cheese.</title>
        <authorList>
            <consortium name="US DOE Joint Genome Institute (JGI-PGF)"/>
            <person name="Walter F."/>
            <person name="Albersmeier A."/>
            <person name="Kalinowski J."/>
            <person name="Ruckert C."/>
        </authorList>
    </citation>
    <scope>NUCLEOTIDE SEQUENCE [LARGE SCALE GENOMIC DNA]</scope>
    <source>
        <strain evidence="10 11">NBRC 112785</strain>
    </source>
</reference>
<evidence type="ECO:0000256" key="3">
    <source>
        <dbReference type="ARBA" id="ARBA00022448"/>
    </source>
</evidence>
<keyword evidence="7" id="KW-0408">Iron</keyword>
<proteinExistence type="predicted"/>
<dbReference type="AlphaFoldDB" id="A0AA37WVY9"/>
<evidence type="ECO:0000256" key="1">
    <source>
        <dbReference type="ARBA" id="ARBA00001926"/>
    </source>
</evidence>
<dbReference type="Pfam" id="PF14537">
    <property type="entry name" value="Cytochrom_c3_2"/>
    <property type="match status" value="1"/>
</dbReference>
<organism evidence="10 11">
    <name type="scientific">Paraferrimonas haliotis</name>
    <dbReference type="NCBI Taxonomy" id="2013866"/>
    <lineage>
        <taxon>Bacteria</taxon>
        <taxon>Pseudomonadati</taxon>
        <taxon>Pseudomonadota</taxon>
        <taxon>Gammaproteobacteria</taxon>
        <taxon>Alteromonadales</taxon>
        <taxon>Ferrimonadaceae</taxon>
        <taxon>Paraferrimonas</taxon>
    </lineage>
</organism>
<comment type="cofactor">
    <cofactor evidence="1">
        <name>heme c</name>
        <dbReference type="ChEBI" id="CHEBI:61717"/>
    </cofactor>
</comment>
<gene>
    <name evidence="10" type="primary">cctA_2</name>
    <name evidence="10" type="ORF">GCM10007894_06440</name>
</gene>
<sequence length="114" mass="12218">MSKITLAAAFSLVLGFMAYAPVSYAADQTIADMHAEMAECESCHAGGEPSADGNHENGACIDCHGPMAEMVEPHPTHEDVVRCIDCHKVHDMNVGEMPNHENHADDPNCTDCHG</sequence>
<dbReference type="Gene3D" id="1.10.1130.10">
    <property type="entry name" value="Flavocytochrome C3, Chain A"/>
    <property type="match status" value="1"/>
</dbReference>
<evidence type="ECO:0000256" key="5">
    <source>
        <dbReference type="ARBA" id="ARBA00022723"/>
    </source>
</evidence>
<comment type="subcellular location">
    <subcellularLocation>
        <location evidence="2">Periplasm</location>
    </subcellularLocation>
</comment>
<keyword evidence="5" id="KW-0479">Metal-binding</keyword>
<evidence type="ECO:0000256" key="2">
    <source>
        <dbReference type="ARBA" id="ARBA00004418"/>
    </source>
</evidence>
<comment type="caution">
    <text evidence="10">The sequence shown here is derived from an EMBL/GenBank/DDBJ whole genome shotgun (WGS) entry which is preliminary data.</text>
</comment>
<protein>
    <submittedName>
        <fullName evidence="10">Cytochrome c</fullName>
    </submittedName>
</protein>
<feature type="signal peptide" evidence="8">
    <location>
        <begin position="1"/>
        <end position="25"/>
    </location>
</feature>
<evidence type="ECO:0000256" key="7">
    <source>
        <dbReference type="ARBA" id="ARBA00023004"/>
    </source>
</evidence>
<dbReference type="GO" id="GO:0046872">
    <property type="term" value="F:metal ion binding"/>
    <property type="evidence" value="ECO:0007669"/>
    <property type="project" value="UniProtKB-KW"/>
</dbReference>
<keyword evidence="11" id="KW-1185">Reference proteome</keyword>
<dbReference type="InterPro" id="IPR012286">
    <property type="entry name" value="Tetrahaem_cytochrome"/>
</dbReference>
<name>A0AA37WVY9_9GAMM</name>
<evidence type="ECO:0000313" key="11">
    <source>
        <dbReference type="Proteomes" id="UP001157439"/>
    </source>
</evidence>
<dbReference type="SUPFAM" id="SSF48695">
    <property type="entry name" value="Multiheme cytochromes"/>
    <property type="match status" value="1"/>
</dbReference>
<keyword evidence="3" id="KW-0813">Transport</keyword>
<keyword evidence="6" id="KW-0249">Electron transport</keyword>
<accession>A0AA37WVY9</accession>
<evidence type="ECO:0000259" key="9">
    <source>
        <dbReference type="Pfam" id="PF14537"/>
    </source>
</evidence>
<dbReference type="InterPro" id="IPR036280">
    <property type="entry name" value="Multihaem_cyt_sf"/>
</dbReference>
<keyword evidence="8" id="KW-0732">Signal</keyword>
<evidence type="ECO:0000256" key="4">
    <source>
        <dbReference type="ARBA" id="ARBA00022617"/>
    </source>
</evidence>
<keyword evidence="4" id="KW-0349">Heme</keyword>
<feature type="chain" id="PRO_5041317596" evidence="8">
    <location>
        <begin position="26"/>
        <end position="114"/>
    </location>
</feature>